<reference evidence="10 11" key="1">
    <citation type="submission" date="2018-05" db="EMBL/GenBank/DDBJ databases">
        <title>Genomic Encyclopedia of Type Strains, Phase IV (KMG-IV): sequencing the most valuable type-strain genomes for metagenomic binning, comparative biology and taxonomic classification.</title>
        <authorList>
            <person name="Goeker M."/>
        </authorList>
    </citation>
    <scope>NUCLEOTIDE SEQUENCE [LARGE SCALE GENOMIC DNA]</scope>
    <source>
        <strain evidence="10 11">DSM 45480</strain>
    </source>
</reference>
<dbReference type="Gene3D" id="1.10.10.10">
    <property type="entry name" value="Winged helix-like DNA-binding domain superfamily/Winged helix DNA-binding domain"/>
    <property type="match status" value="1"/>
</dbReference>
<dbReference type="InterPro" id="IPR002104">
    <property type="entry name" value="Integrase_catalytic"/>
</dbReference>
<sequence>MVPCVVRTGYRRTMTKRKAGPKSRKRGRIETLPSGALRVSVYAGIDPLTKLRHYLKETIPADHPELWDEAERVLTRLLNEVDEKRNPQTNATVNQLMDEYLAKIDVDTSTRIGYERCIRNHIRPLLGTEKVADLDGQLLDNFYARLRNCRRHCPRPRKFIEHRKKGDHECTDKCKQHKCKGLSSSSIRQIHSCLSGALARALRWKWIKVNPIGQAEPPKSPTANPHPPKPEQAARIVNEAFKDLAWGMFVWLTMTTGARRGEMCALRWDLLDLDTAILEINTSIGQEGKKTWEKDTKTHQQRRIALDETTVALLHAYRQHCEEKAKEMGLSIAPEGRIFSRSVDHSTWLKPDTVSQHYSRMCECLKIETNLHALRHYSATELIAAGVDARTLAGRLGHGGGGATTLRVYSAWVSEADQRAAGNLGGRMPSAPISVDLDGTTTTTLEPEIRGPYQQIAADLRGAILFGAFKAGDTIPTVAELRDRYGVSTGTAHRAIAELKSAGLVEVSRGKRAVVAPVEESTFANVVSLKTKRAN</sequence>
<dbReference type="GO" id="GO:0006310">
    <property type="term" value="P:DNA recombination"/>
    <property type="evidence" value="ECO:0007669"/>
    <property type="project" value="UniProtKB-KW"/>
</dbReference>
<evidence type="ECO:0000256" key="3">
    <source>
        <dbReference type="ARBA" id="ARBA00023125"/>
    </source>
</evidence>
<dbReference type="SUPFAM" id="SSF46785">
    <property type="entry name" value="Winged helix' DNA-binding domain"/>
    <property type="match status" value="1"/>
</dbReference>
<evidence type="ECO:0000259" key="7">
    <source>
        <dbReference type="PROSITE" id="PS50949"/>
    </source>
</evidence>
<organism evidence="10 11">
    <name type="scientific">Lentzea atacamensis</name>
    <dbReference type="NCBI Taxonomy" id="531938"/>
    <lineage>
        <taxon>Bacteria</taxon>
        <taxon>Bacillati</taxon>
        <taxon>Actinomycetota</taxon>
        <taxon>Actinomycetes</taxon>
        <taxon>Pseudonocardiales</taxon>
        <taxon>Pseudonocardiaceae</taxon>
        <taxon>Lentzea</taxon>
    </lineage>
</organism>
<evidence type="ECO:0000259" key="9">
    <source>
        <dbReference type="PROSITE" id="PS51900"/>
    </source>
</evidence>
<dbReference type="PROSITE" id="PS50949">
    <property type="entry name" value="HTH_GNTR"/>
    <property type="match status" value="1"/>
</dbReference>
<keyword evidence="4" id="KW-0804">Transcription</keyword>
<dbReference type="GO" id="GO:0003677">
    <property type="term" value="F:DNA binding"/>
    <property type="evidence" value="ECO:0007669"/>
    <property type="project" value="UniProtKB-UniRule"/>
</dbReference>
<dbReference type="PANTHER" id="PTHR30349:SF91">
    <property type="entry name" value="INTA PROTEIN"/>
    <property type="match status" value="1"/>
</dbReference>
<dbReference type="InterPro" id="IPR010998">
    <property type="entry name" value="Integrase_recombinase_N"/>
</dbReference>
<dbReference type="InterPro" id="IPR013762">
    <property type="entry name" value="Integrase-like_cat_sf"/>
</dbReference>
<dbReference type="InterPro" id="IPR004107">
    <property type="entry name" value="Integrase_SAM-like_N"/>
</dbReference>
<dbReference type="InterPro" id="IPR000524">
    <property type="entry name" value="Tscrpt_reg_HTH_GntR"/>
</dbReference>
<dbReference type="Pfam" id="PF00392">
    <property type="entry name" value="GntR"/>
    <property type="match status" value="1"/>
</dbReference>
<feature type="domain" description="HTH gntR-type" evidence="7">
    <location>
        <begin position="450"/>
        <end position="518"/>
    </location>
</feature>
<dbReference type="CDD" id="cd07377">
    <property type="entry name" value="WHTH_GntR"/>
    <property type="match status" value="1"/>
</dbReference>
<dbReference type="PROSITE" id="PS51898">
    <property type="entry name" value="TYR_RECOMBINASE"/>
    <property type="match status" value="1"/>
</dbReference>
<dbReference type="GO" id="GO:0003700">
    <property type="term" value="F:DNA-binding transcription factor activity"/>
    <property type="evidence" value="ECO:0007669"/>
    <property type="project" value="InterPro"/>
</dbReference>
<keyword evidence="3 6" id="KW-0238">DNA-binding</keyword>
<evidence type="ECO:0000313" key="11">
    <source>
        <dbReference type="Proteomes" id="UP000246005"/>
    </source>
</evidence>
<keyword evidence="1" id="KW-0229">DNA integration</keyword>
<proteinExistence type="predicted"/>
<evidence type="ECO:0000256" key="1">
    <source>
        <dbReference type="ARBA" id="ARBA00022908"/>
    </source>
</evidence>
<keyword evidence="2" id="KW-0805">Transcription regulation</keyword>
<dbReference type="GO" id="GO:0015074">
    <property type="term" value="P:DNA integration"/>
    <property type="evidence" value="ECO:0007669"/>
    <property type="project" value="UniProtKB-KW"/>
</dbReference>
<dbReference type="SUPFAM" id="SSF56349">
    <property type="entry name" value="DNA breaking-rejoining enzymes"/>
    <property type="match status" value="1"/>
</dbReference>
<dbReference type="Proteomes" id="UP000246005">
    <property type="component" value="Unassembled WGS sequence"/>
</dbReference>
<dbReference type="InterPro" id="IPR044068">
    <property type="entry name" value="CB"/>
</dbReference>
<dbReference type="Gene3D" id="1.10.443.10">
    <property type="entry name" value="Intergrase catalytic core"/>
    <property type="match status" value="1"/>
</dbReference>
<dbReference type="AlphaFoldDB" id="A0A316HM23"/>
<dbReference type="PROSITE" id="PS51900">
    <property type="entry name" value="CB"/>
    <property type="match status" value="1"/>
</dbReference>
<feature type="domain" description="Tyr recombinase" evidence="8">
    <location>
        <begin position="223"/>
        <end position="423"/>
    </location>
</feature>
<evidence type="ECO:0000259" key="8">
    <source>
        <dbReference type="PROSITE" id="PS51898"/>
    </source>
</evidence>
<keyword evidence="5" id="KW-0233">DNA recombination</keyword>
<dbReference type="InterPro" id="IPR036388">
    <property type="entry name" value="WH-like_DNA-bd_sf"/>
</dbReference>
<dbReference type="InterPro" id="IPR036390">
    <property type="entry name" value="WH_DNA-bd_sf"/>
</dbReference>
<dbReference type="Gene3D" id="1.10.150.130">
    <property type="match status" value="1"/>
</dbReference>
<dbReference type="SMART" id="SM00345">
    <property type="entry name" value="HTH_GNTR"/>
    <property type="match status" value="1"/>
</dbReference>
<dbReference type="InterPro" id="IPR050090">
    <property type="entry name" value="Tyrosine_recombinase_XerCD"/>
</dbReference>
<dbReference type="Pfam" id="PF14659">
    <property type="entry name" value="Phage_int_SAM_3"/>
    <property type="match status" value="1"/>
</dbReference>
<gene>
    <name evidence="10" type="ORF">C8D88_114123</name>
</gene>
<protein>
    <submittedName>
        <fullName evidence="10">Regulatory GntR family protein</fullName>
    </submittedName>
</protein>
<name>A0A316HM23_9PSEU</name>
<feature type="domain" description="Core-binding (CB)" evidence="9">
    <location>
        <begin position="91"/>
        <end position="202"/>
    </location>
</feature>
<evidence type="ECO:0000256" key="4">
    <source>
        <dbReference type="ARBA" id="ARBA00023163"/>
    </source>
</evidence>
<dbReference type="InterPro" id="IPR011010">
    <property type="entry name" value="DNA_brk_join_enz"/>
</dbReference>
<dbReference type="EMBL" id="QGHB01000014">
    <property type="protein sequence ID" value="PWK82255.1"/>
    <property type="molecule type" value="Genomic_DNA"/>
</dbReference>
<evidence type="ECO:0000313" key="10">
    <source>
        <dbReference type="EMBL" id="PWK82255.1"/>
    </source>
</evidence>
<accession>A0A316HM23</accession>
<comment type="caution">
    <text evidence="10">The sequence shown here is derived from an EMBL/GenBank/DDBJ whole genome shotgun (WGS) entry which is preliminary data.</text>
</comment>
<evidence type="ECO:0000256" key="2">
    <source>
        <dbReference type="ARBA" id="ARBA00023015"/>
    </source>
</evidence>
<evidence type="ECO:0000256" key="5">
    <source>
        <dbReference type="ARBA" id="ARBA00023172"/>
    </source>
</evidence>
<dbReference type="Pfam" id="PF00589">
    <property type="entry name" value="Phage_integrase"/>
    <property type="match status" value="1"/>
</dbReference>
<evidence type="ECO:0000256" key="6">
    <source>
        <dbReference type="PROSITE-ProRule" id="PRU01248"/>
    </source>
</evidence>
<dbReference type="PANTHER" id="PTHR30349">
    <property type="entry name" value="PHAGE INTEGRASE-RELATED"/>
    <property type="match status" value="1"/>
</dbReference>